<evidence type="ECO:0000313" key="5">
    <source>
        <dbReference type="WBParaSite" id="BTMF_0001684501-mRNA-1"/>
    </source>
</evidence>
<proteinExistence type="predicted"/>
<protein>
    <submittedName>
        <fullName evidence="5">Protein quiver</fullName>
    </submittedName>
</protein>
<keyword evidence="2" id="KW-0325">Glycoprotein</keyword>
<gene>
    <name evidence="3" type="ORF">BTMF_LOCUS14818</name>
</gene>
<reference evidence="5" key="1">
    <citation type="submission" date="2017-02" db="UniProtKB">
        <authorList>
            <consortium name="WormBaseParasite"/>
        </authorList>
    </citation>
    <scope>IDENTIFICATION</scope>
</reference>
<evidence type="ECO:0000256" key="1">
    <source>
        <dbReference type="ARBA" id="ARBA00022729"/>
    </source>
</evidence>
<evidence type="ECO:0000313" key="3">
    <source>
        <dbReference type="EMBL" id="VDO51198.1"/>
    </source>
</evidence>
<reference evidence="3 4" key="2">
    <citation type="submission" date="2018-11" db="EMBL/GenBank/DDBJ databases">
        <authorList>
            <consortium name="Pathogen Informatics"/>
        </authorList>
    </citation>
    <scope>NUCLEOTIDE SEQUENCE [LARGE SCALE GENOMIC DNA]</scope>
</reference>
<evidence type="ECO:0000313" key="4">
    <source>
        <dbReference type="Proteomes" id="UP000280834"/>
    </source>
</evidence>
<dbReference type="WBParaSite" id="BTMF_0001684501-mRNA-1">
    <property type="protein sequence ID" value="BTMF_0001684501-mRNA-1"/>
    <property type="gene ID" value="BTMF_0001684501"/>
</dbReference>
<accession>A0A0R3R9Y2</accession>
<dbReference type="AlphaFoldDB" id="A0A0R3R9Y2"/>
<organism evidence="5">
    <name type="scientific">Brugia timori</name>
    <dbReference type="NCBI Taxonomy" id="42155"/>
    <lineage>
        <taxon>Eukaryota</taxon>
        <taxon>Metazoa</taxon>
        <taxon>Ecdysozoa</taxon>
        <taxon>Nematoda</taxon>
        <taxon>Chromadorea</taxon>
        <taxon>Rhabditida</taxon>
        <taxon>Spirurina</taxon>
        <taxon>Spiruromorpha</taxon>
        <taxon>Filarioidea</taxon>
        <taxon>Onchocercidae</taxon>
        <taxon>Brugia</taxon>
    </lineage>
</organism>
<dbReference type="GO" id="GO:0032222">
    <property type="term" value="P:regulation of synaptic transmission, cholinergic"/>
    <property type="evidence" value="ECO:0007669"/>
    <property type="project" value="InterPro"/>
</dbReference>
<sequence length="146" mass="16026">MALKMNSSVITQITLLYSTYAYGITCYECSSGASDDCLKASVPCIYGLFGCMKTTIYSGVQRAASIKSLTTVGNYENQGNRVIGIYRGCIALPVAGSDMCQQFSLFGYRIVTCRCFNDFCNGIISIQTSLPVIFLFTICYFTTFIL</sequence>
<dbReference type="Pfam" id="PF17064">
    <property type="entry name" value="QVR"/>
    <property type="match status" value="1"/>
</dbReference>
<keyword evidence="4" id="KW-1185">Reference proteome</keyword>
<dbReference type="GO" id="GO:0030431">
    <property type="term" value="P:sleep"/>
    <property type="evidence" value="ECO:0007669"/>
    <property type="project" value="InterPro"/>
</dbReference>
<name>A0A0R3R9Y2_9BILA</name>
<dbReference type="InterPro" id="IPR031424">
    <property type="entry name" value="QVR-like"/>
</dbReference>
<keyword evidence="1" id="KW-0732">Signal</keyword>
<dbReference type="Proteomes" id="UP000280834">
    <property type="component" value="Unassembled WGS sequence"/>
</dbReference>
<dbReference type="EMBL" id="UZAG01021661">
    <property type="protein sequence ID" value="VDO51198.1"/>
    <property type="molecule type" value="Genomic_DNA"/>
</dbReference>
<evidence type="ECO:0000256" key="2">
    <source>
        <dbReference type="ARBA" id="ARBA00023180"/>
    </source>
</evidence>